<organism evidence="2 3">
    <name type="scientific">Mycobacterium simiae</name>
    <name type="common">Mycobacterium habana</name>
    <dbReference type="NCBI Taxonomy" id="1784"/>
    <lineage>
        <taxon>Bacteria</taxon>
        <taxon>Bacillati</taxon>
        <taxon>Actinomycetota</taxon>
        <taxon>Actinomycetes</taxon>
        <taxon>Mycobacteriales</taxon>
        <taxon>Mycobacteriaceae</taxon>
        <taxon>Mycobacterium</taxon>
        <taxon>Mycobacterium simiae complex</taxon>
    </lineage>
</organism>
<keyword evidence="3" id="KW-1185">Reference proteome</keyword>
<dbReference type="AlphaFoldDB" id="A0A5B1BRE1"/>
<evidence type="ECO:0000313" key="3">
    <source>
        <dbReference type="Proteomes" id="UP000324701"/>
    </source>
</evidence>
<sequence>MSDNTVTIDKVDGLGVQERGSRWRDRNGNTWHWNQIEAVWRKTLSPQSLVTVETDPDPSWFGPWTSLTTTRRCPRDVGVERR</sequence>
<proteinExistence type="predicted"/>
<dbReference type="Pfam" id="PF23811">
    <property type="entry name" value="DUF7183"/>
    <property type="match status" value="1"/>
</dbReference>
<evidence type="ECO:0000313" key="2">
    <source>
        <dbReference type="EMBL" id="KAA1250335.1"/>
    </source>
</evidence>
<dbReference type="InterPro" id="IPR055607">
    <property type="entry name" value="DUF7183"/>
</dbReference>
<dbReference type="RefSeq" id="WP_149653873.1">
    <property type="nucleotide sequence ID" value="NZ_VTZN01000049.1"/>
</dbReference>
<accession>A0A5B1BRE1</accession>
<dbReference type="Proteomes" id="UP000324701">
    <property type="component" value="Unassembled WGS sequence"/>
</dbReference>
<evidence type="ECO:0000259" key="1">
    <source>
        <dbReference type="Pfam" id="PF23811"/>
    </source>
</evidence>
<protein>
    <recommendedName>
        <fullName evidence="1">DUF7183 domain-containing protein</fullName>
    </recommendedName>
</protein>
<gene>
    <name evidence="2" type="ORF">F0Q45_10380</name>
</gene>
<name>A0A5B1BRE1_MYCSI</name>
<reference evidence="2 3" key="1">
    <citation type="submission" date="2019-09" db="EMBL/GenBank/DDBJ databases">
        <title>Report of infection by Mycobacterium simiae a patient suffering from pulmonary tuberculosis.</title>
        <authorList>
            <person name="Mohanty P.S."/>
            <person name="Bansal A.K."/>
            <person name="Singh H."/>
            <person name="Sharma S."/>
            <person name="Patil S.A."/>
            <person name="Upadhaya P."/>
            <person name="Singh P.K."/>
            <person name="Kumar D."/>
            <person name="Kumar S."/>
            <person name="Singh R.K."/>
            <person name="Chaudhary B."/>
        </authorList>
    </citation>
    <scope>NUCLEOTIDE SEQUENCE [LARGE SCALE GENOMIC DNA]</scope>
    <source>
        <strain evidence="2 3">JAL-560-SIM</strain>
    </source>
</reference>
<dbReference type="EMBL" id="VTZN01000049">
    <property type="protein sequence ID" value="KAA1250335.1"/>
    <property type="molecule type" value="Genomic_DNA"/>
</dbReference>
<comment type="caution">
    <text evidence="2">The sequence shown here is derived from an EMBL/GenBank/DDBJ whole genome shotgun (WGS) entry which is preliminary data.</text>
</comment>
<feature type="domain" description="DUF7183" evidence="1">
    <location>
        <begin position="9"/>
        <end position="48"/>
    </location>
</feature>